<keyword evidence="3" id="KW-1185">Reference proteome</keyword>
<name>A0A9X2MSJ2_9BACL</name>
<dbReference type="Pfam" id="PF00903">
    <property type="entry name" value="Glyoxalase"/>
    <property type="match status" value="1"/>
</dbReference>
<evidence type="ECO:0000313" key="2">
    <source>
        <dbReference type="EMBL" id="MCR2805600.1"/>
    </source>
</evidence>
<dbReference type="Gene3D" id="3.10.180.10">
    <property type="entry name" value="2,3-Dihydroxybiphenyl 1,2-Dioxygenase, domain 1"/>
    <property type="match status" value="1"/>
</dbReference>
<evidence type="ECO:0000259" key="1">
    <source>
        <dbReference type="PROSITE" id="PS51819"/>
    </source>
</evidence>
<dbReference type="InterPro" id="IPR004360">
    <property type="entry name" value="Glyas_Fos-R_dOase_dom"/>
</dbReference>
<gene>
    <name evidence="2" type="ORF">NQZ67_17080</name>
</gene>
<dbReference type="AlphaFoldDB" id="A0A9X2MSJ2"/>
<proteinExistence type="predicted"/>
<dbReference type="EMBL" id="JANIPJ010000012">
    <property type="protein sequence ID" value="MCR2805600.1"/>
    <property type="molecule type" value="Genomic_DNA"/>
</dbReference>
<organism evidence="2 3">
    <name type="scientific">Paenibacillus soyae</name>
    <dbReference type="NCBI Taxonomy" id="2969249"/>
    <lineage>
        <taxon>Bacteria</taxon>
        <taxon>Bacillati</taxon>
        <taxon>Bacillota</taxon>
        <taxon>Bacilli</taxon>
        <taxon>Bacillales</taxon>
        <taxon>Paenibacillaceae</taxon>
        <taxon>Paenibacillus</taxon>
    </lineage>
</organism>
<dbReference type="PROSITE" id="PS51819">
    <property type="entry name" value="VOC"/>
    <property type="match status" value="1"/>
</dbReference>
<comment type="caution">
    <text evidence="2">The sequence shown here is derived from an EMBL/GenBank/DDBJ whole genome shotgun (WGS) entry which is preliminary data.</text>
</comment>
<dbReference type="InterPro" id="IPR037523">
    <property type="entry name" value="VOC_core"/>
</dbReference>
<reference evidence="2" key="1">
    <citation type="submission" date="2022-08" db="EMBL/GenBank/DDBJ databases">
        <title>The genomic sequence of strain Paenibacillus sp. SCIV0701.</title>
        <authorList>
            <person name="Zhao H."/>
        </authorList>
    </citation>
    <scope>NUCLEOTIDE SEQUENCE</scope>
    <source>
        <strain evidence="2">SCIV0701</strain>
    </source>
</reference>
<protein>
    <submittedName>
        <fullName evidence="2">VOC family protein</fullName>
    </submittedName>
</protein>
<accession>A0A9X2MSJ2</accession>
<evidence type="ECO:0000313" key="3">
    <source>
        <dbReference type="Proteomes" id="UP001141950"/>
    </source>
</evidence>
<sequence length="137" mass="15971">MKLRVGAVFIPVLNLKKSIDWYKECFDLQLIEDWGEGASLSFKSGETLLALIQVQKLVPLEFPVQNNQPHNYYHFETDDFVELRNHLERKGIEIIETHDHGVMNELFIMDPSGNRIAFYCEKKESPFYKHAAGKVSW</sequence>
<dbReference type="SUPFAM" id="SSF54593">
    <property type="entry name" value="Glyoxalase/Bleomycin resistance protein/Dihydroxybiphenyl dioxygenase"/>
    <property type="match status" value="1"/>
</dbReference>
<dbReference type="Proteomes" id="UP001141950">
    <property type="component" value="Unassembled WGS sequence"/>
</dbReference>
<dbReference type="InterPro" id="IPR029068">
    <property type="entry name" value="Glyas_Bleomycin-R_OHBP_Dase"/>
</dbReference>
<dbReference type="RefSeq" id="WP_257448250.1">
    <property type="nucleotide sequence ID" value="NZ_JANIPJ010000012.1"/>
</dbReference>
<feature type="domain" description="VOC" evidence="1">
    <location>
        <begin position="4"/>
        <end position="121"/>
    </location>
</feature>